<keyword evidence="4" id="KW-1003">Cell membrane</keyword>
<evidence type="ECO:0000256" key="2">
    <source>
        <dbReference type="ARBA" id="ARBA00022448"/>
    </source>
</evidence>
<dbReference type="PROSITE" id="PS50096">
    <property type="entry name" value="IQ"/>
    <property type="match status" value="1"/>
</dbReference>
<keyword evidence="2 20" id="KW-0813">Transport</keyword>
<dbReference type="CDD" id="cd13433">
    <property type="entry name" value="Na_channel_gate"/>
    <property type="match status" value="1"/>
</dbReference>
<dbReference type="GO" id="GO:0001518">
    <property type="term" value="C:voltage-gated sodium channel complex"/>
    <property type="evidence" value="ECO:0007669"/>
    <property type="project" value="UniProtKB-UniRule"/>
</dbReference>
<comment type="catalytic activity">
    <reaction evidence="16">
        <text>Na(+)(in) = Na(+)(out)</text>
        <dbReference type="Rhea" id="RHEA:34963"/>
        <dbReference type="ChEBI" id="CHEBI:29101"/>
    </reaction>
</comment>
<proteinExistence type="inferred from homology"/>
<dbReference type="FunFam" id="1.20.120.350:FF:000036">
    <property type="entry name" value="Voltage-dependent sodium channel SCN10A"/>
    <property type="match status" value="1"/>
</dbReference>
<feature type="transmembrane region" description="Helical" evidence="20">
    <location>
        <begin position="586"/>
        <end position="609"/>
    </location>
</feature>
<dbReference type="Gene3D" id="1.10.287.70">
    <property type="match status" value="4"/>
</dbReference>
<comment type="subcellular location">
    <subcellularLocation>
        <location evidence="1 20">Cell membrane</location>
        <topology evidence="1 20">Multi-pass membrane protein</topology>
    </subcellularLocation>
</comment>
<feature type="domain" description="Ion transport" evidence="22">
    <location>
        <begin position="134"/>
        <end position="446"/>
    </location>
</feature>
<dbReference type="PANTHER" id="PTHR10037:SF223">
    <property type="entry name" value="SODIUM CHANNEL PROTEIN TYPE 4 SUBUNIT ALPHA"/>
    <property type="match status" value="1"/>
</dbReference>
<evidence type="ECO:0000256" key="11">
    <source>
        <dbReference type="ARBA" id="ARBA00023136"/>
    </source>
</evidence>
<evidence type="ECO:0000259" key="23">
    <source>
        <dbReference type="Pfam" id="PF06512"/>
    </source>
</evidence>
<keyword evidence="11 20" id="KW-0472">Membrane</keyword>
<dbReference type="InterPro" id="IPR058542">
    <property type="entry name" value="IQ_SCN5A_C"/>
</dbReference>
<feature type="transmembrane region" description="Helical" evidence="20">
    <location>
        <begin position="1115"/>
        <end position="1141"/>
    </location>
</feature>
<comment type="similarity">
    <text evidence="17">Belongs to the sodium channel (TC 1.A.1.10) family. Nav1.4/SCN4A subfamily.</text>
</comment>
<dbReference type="FunFam" id="1.20.120.350:FF:000003">
    <property type="entry name" value="Voltage-dependent sodium channel"/>
    <property type="match status" value="1"/>
</dbReference>
<keyword evidence="13" id="KW-0325">Glycoprotein</keyword>
<evidence type="ECO:0000256" key="19">
    <source>
        <dbReference type="ARBA" id="ARBA00064899"/>
    </source>
</evidence>
<dbReference type="InterPro" id="IPR001696">
    <property type="entry name" value="Na_channel_asu"/>
</dbReference>
<dbReference type="FunFam" id="1.20.5.1190:FF:000001">
    <property type="entry name" value="Sodium channel protein"/>
    <property type="match status" value="1"/>
</dbReference>
<keyword evidence="7 20" id="KW-0851">Voltage-gated channel</keyword>
<dbReference type="Gene3D" id="1.20.120.350">
    <property type="entry name" value="Voltage-gated potassium channels. Chain C"/>
    <property type="match status" value="4"/>
</dbReference>
<evidence type="ECO:0000256" key="6">
    <source>
        <dbReference type="ARBA" id="ARBA00022737"/>
    </source>
</evidence>
<reference evidence="26" key="1">
    <citation type="submission" date="2018-06" db="EMBL/GenBank/DDBJ databases">
        <title>Genome assembly of Danube salmon.</title>
        <authorList>
            <person name="Macqueen D.J."/>
            <person name="Gundappa M.K."/>
        </authorList>
    </citation>
    <scope>NUCLEOTIDE SEQUENCE [LARGE SCALE GENOMIC DNA]</scope>
</reference>
<evidence type="ECO:0000256" key="21">
    <source>
        <dbReference type="SAM" id="MobiDB-lite"/>
    </source>
</evidence>
<evidence type="ECO:0000256" key="14">
    <source>
        <dbReference type="ARBA" id="ARBA00023201"/>
    </source>
</evidence>
<feature type="compositionally biased region" description="Acidic residues" evidence="21">
    <location>
        <begin position="942"/>
        <end position="953"/>
    </location>
</feature>
<feature type="compositionally biased region" description="Basic and acidic residues" evidence="21">
    <location>
        <begin position="473"/>
        <end position="483"/>
    </location>
</feature>
<dbReference type="Pfam" id="PF06512">
    <property type="entry name" value="Na_trans_assoc"/>
    <property type="match status" value="1"/>
</dbReference>
<feature type="domain" description="SCN5A-like C-terminal IQ motif" evidence="24">
    <location>
        <begin position="1688"/>
        <end position="1720"/>
    </location>
</feature>
<dbReference type="InterPro" id="IPR044564">
    <property type="entry name" value="Na_chnl_inactivation_gate"/>
</dbReference>
<feature type="transmembrane region" description="Helical" evidence="20">
    <location>
        <begin position="1543"/>
        <end position="1566"/>
    </location>
</feature>
<evidence type="ECO:0000256" key="8">
    <source>
        <dbReference type="ARBA" id="ARBA00022989"/>
    </source>
</evidence>
<organism evidence="25 26">
    <name type="scientific">Hucho hucho</name>
    <name type="common">huchen</name>
    <dbReference type="NCBI Taxonomy" id="62062"/>
    <lineage>
        <taxon>Eukaryota</taxon>
        <taxon>Metazoa</taxon>
        <taxon>Chordata</taxon>
        <taxon>Craniata</taxon>
        <taxon>Vertebrata</taxon>
        <taxon>Euteleostomi</taxon>
        <taxon>Actinopterygii</taxon>
        <taxon>Neopterygii</taxon>
        <taxon>Teleostei</taxon>
        <taxon>Protacanthopterygii</taxon>
        <taxon>Salmoniformes</taxon>
        <taxon>Salmonidae</taxon>
        <taxon>Salmoninae</taxon>
        <taxon>Hucho</taxon>
    </lineage>
</organism>
<keyword evidence="9 20" id="KW-0915">Sodium</keyword>
<dbReference type="SUPFAM" id="SSF81324">
    <property type="entry name" value="Voltage-gated potassium channels"/>
    <property type="match status" value="4"/>
</dbReference>
<dbReference type="Pfam" id="PF24609">
    <property type="entry name" value="IQ_SCN5A_C"/>
    <property type="match status" value="1"/>
</dbReference>
<feature type="transmembrane region" description="Helical" evidence="20">
    <location>
        <begin position="1240"/>
        <end position="1266"/>
    </location>
</feature>
<dbReference type="FunFam" id="1.10.287.70:FF:000001">
    <property type="entry name" value="Sodium channel protein"/>
    <property type="match status" value="1"/>
</dbReference>
<comment type="function">
    <text evidence="20">Mediates the voltage-dependent sodium ion permeability of excitable membranes. Assuming opened or closed conformations in response to the voltage difference across the membrane, the protein forms a sodium-selective channel through which Na(+) ions may pass in accordance with their electrochemical gradient.</text>
</comment>
<keyword evidence="10 20" id="KW-0406">Ion transport</keyword>
<comment type="caution">
    <text evidence="20">Lacks conserved residue(s) required for the propagation of feature annotation.</text>
</comment>
<evidence type="ECO:0000313" key="25">
    <source>
        <dbReference type="Ensembl" id="ENSHHUP00000029937.1"/>
    </source>
</evidence>
<keyword evidence="3 20" id="KW-0894">Sodium channel</keyword>
<dbReference type="FunFam" id="1.10.238.10:FF:000002">
    <property type="entry name" value="Sodium channel protein"/>
    <property type="match status" value="1"/>
</dbReference>
<evidence type="ECO:0000256" key="20">
    <source>
        <dbReference type="RuleBase" id="RU361132"/>
    </source>
</evidence>
<feature type="transmembrane region" description="Helical" evidence="20">
    <location>
        <begin position="999"/>
        <end position="1017"/>
    </location>
</feature>
<dbReference type="PRINTS" id="PR00170">
    <property type="entry name" value="NACHANNEL"/>
</dbReference>
<feature type="transmembrane region" description="Helical" evidence="20">
    <location>
        <begin position="1038"/>
        <end position="1060"/>
    </location>
</feature>
<evidence type="ECO:0000259" key="22">
    <source>
        <dbReference type="Pfam" id="PF00520"/>
    </source>
</evidence>
<dbReference type="Pfam" id="PF00520">
    <property type="entry name" value="Ion_trans"/>
    <property type="match status" value="4"/>
</dbReference>
<evidence type="ECO:0000256" key="4">
    <source>
        <dbReference type="ARBA" id="ARBA00022475"/>
    </source>
</evidence>
<reference evidence="25" key="2">
    <citation type="submission" date="2025-08" db="UniProtKB">
        <authorList>
            <consortium name="Ensembl"/>
        </authorList>
    </citation>
    <scope>IDENTIFICATION</scope>
</reference>
<reference evidence="25" key="3">
    <citation type="submission" date="2025-09" db="UniProtKB">
        <authorList>
            <consortium name="Ensembl"/>
        </authorList>
    </citation>
    <scope>IDENTIFICATION</scope>
</reference>
<evidence type="ECO:0000256" key="17">
    <source>
        <dbReference type="ARBA" id="ARBA00038083"/>
    </source>
</evidence>
<sequence length="1821" mass="207125">QNAKMVVLLPPTGTEVFHRFTLESLAEIERRMAEEAEEQERKKALNIEEDLPKPAVDLEAGKALPFIYGDPPPELFNTPLEELDPFYKSHKTFIVITKGNTIFRFNAEPACYILTPFSILRRGSIKILIHSYPFNTIILTTAKFHQKLFIKLLSLPLFLHCRYVFTGIYTFEATIKVLSRGFCVGDFTFLRDPWNWLDFMVISMAYLTEFVDLGNVSALRTFRVLRALKTITVIPGLKTIVGALIQSVKKLADVMILTVFCLAVFALVGLQLFMGNLKQKCVYWPPVEWRLNSTNMDNITMAFNDTNGFNEVMGYNGTNSGNSTWDFKAYIDDKVNHYFLPGMLDPLLCGNASDAGNCPEGYTCMKAGGNPNYGYTSYDSFGWAYLALFRLMTQDFWENLFQLTLRSAGKTYMIFFVVVIFLGSFYLINLILAVVAMAYAEQNEATMAEAKEKEEEYAMIMVQLKERREAEVKEKEKGEKADQEVADDEACTSSSLDKDSKAIKDSNGGLMINLEEELRPCPPCWYKCSDIFLKWNCCVPWVTFKKWMYFIVMDPFVDLGITICIVLNTMFMAMEHYPMTPEFEDVLSVGNLVFTGIFTAEMVLKLIAMDPYYYFQVGWNIFDSIIVTMSLVELGLANVEGLSVLRSFRLMRVFKLAKSWPTLNMLIKIIGNSVGALGNLTLVLAIIVFIFAVVGMQLFGKSYKECVCKISLDCELPRWHMHDFFHAFLIIFRVLCGEWIETMWECMEVAGQGMCLVVFMMVMVIGNLVVLNLFLALLLSSFSGDNLAAPEEDGEMNNLQIATSRITRGIDWAKAYVIKQFCNIIGMQPKEDGDGADGNGGSNGDVDGLPKDSLALKNINSSDNPKTDLELKILDVWIDDVNPSGFLTNDNLTLDVPIAKMESDDEDDSSEDEEGEGANEDLKKHIAQDNASSICSTVDNPPEVEEEEEEEADLTSPENCWTEKCIGRCPCLDFDITTGKGKTWWNFRKTCFLIVEHNYFETFIIFMILMSSGALAFEDIYIEQRRTIKIILEYADQVFTYVFIIEMLLKWVAYGFQAYFTNAWCWLDFLIVDVSLISLAANILGYAELGPIKSLRTLRALRPLRALSRFEGMRVVVNALVGAIPSIFNVLLVCLIFWLIFSIMGVNLFAGKYYYCFNTTSEERFSADVVNNKTECYQLMEGNDDVRWMNAKVNYDNVAMGYLSLLQVATFKGWMDIMYGAVDSRFVEDQPIYEDNVYMYIYFVIFIIFGSFFTLNLFIGVIIDNFNQQKKKISRKDIFMTEEQKKYYNAMKKLGSKKPQKPIPRPQNKFAGIIFDLITQQFFDIFIMVLICLNMVTMMVETDGQSKEKEDILFLINLVFIIVFTTECILKLIGLRQYYFSVGWNIFDFVVVILSIVGLLLADLIEKYFVSPTLFRVIRLARIGRVLRLIRGAKGIRTLLFALMMSLPALFNIGLLLFLIMFIFSIFGMSNFAYVKKEAGIDDMFNFETFGNSIICLFMITTSAGWDGLLSPILNSRPPDCDPDVENPGTDVRGNCGSPGLGICFFCSYIIMCFLVVVNMYIAIILENFNVATEESGDPLCEEDFDMFYETWEKFDPDASQFIAYDILSEFCDTLKDPLRIPKPNTIKLITMDLPIVPGDKIHCLDILLALTTEVLGESGEMDAMKESMEEKFMANNPSKVSYEPITTTLRRKQEEVAAVVIQRAYRKHLLRRSMKLASYKYREKKALTKEDEAPPETEGMIAIRMSKLYGSQQSLGVDETVVDMDSCKKRESKELTETQPPVETTEEPLPVELQNEVILHSAPFVIPASIRNSQLKESDV</sequence>
<keyword evidence="8 20" id="KW-1133">Transmembrane helix</keyword>
<dbReference type="PANTHER" id="PTHR10037">
    <property type="entry name" value="VOLTAGE-GATED CATION CHANNEL CALCIUM AND SODIUM"/>
    <property type="match status" value="1"/>
</dbReference>
<evidence type="ECO:0000256" key="7">
    <source>
        <dbReference type="ARBA" id="ARBA00022882"/>
    </source>
</evidence>
<evidence type="ECO:0000256" key="5">
    <source>
        <dbReference type="ARBA" id="ARBA00022692"/>
    </source>
</evidence>
<feature type="transmembrane region" description="Helical" evidence="20">
    <location>
        <begin position="666"/>
        <end position="694"/>
    </location>
</feature>
<dbReference type="FunFam" id="1.10.287.70:FF:000006">
    <property type="entry name" value="Sodium channel protein"/>
    <property type="match status" value="1"/>
</dbReference>
<accession>A0A4W5LVC0</accession>
<feature type="transmembrane region" description="Helical" evidence="20">
    <location>
        <begin position="1322"/>
        <end position="1340"/>
    </location>
</feature>
<dbReference type="InterPro" id="IPR010526">
    <property type="entry name" value="Na_trans_assoc_dom"/>
</dbReference>
<keyword evidence="6" id="KW-0677">Repeat</keyword>
<dbReference type="GO" id="GO:0086010">
    <property type="term" value="P:membrane depolarization during action potential"/>
    <property type="evidence" value="ECO:0007669"/>
    <property type="project" value="TreeGrafter"/>
</dbReference>
<evidence type="ECO:0000256" key="15">
    <source>
        <dbReference type="ARBA" id="ARBA00023303"/>
    </source>
</evidence>
<evidence type="ECO:0000256" key="1">
    <source>
        <dbReference type="ARBA" id="ARBA00004651"/>
    </source>
</evidence>
<feature type="region of interest" description="Disordered" evidence="21">
    <location>
        <begin position="933"/>
        <end position="956"/>
    </location>
</feature>
<feature type="transmembrane region" description="Helical" evidence="20">
    <location>
        <begin position="1439"/>
        <end position="1469"/>
    </location>
</feature>
<dbReference type="Gene3D" id="1.10.238.10">
    <property type="entry name" value="EF-hand"/>
    <property type="match status" value="1"/>
</dbReference>
<dbReference type="Proteomes" id="UP000314982">
    <property type="component" value="Unassembled WGS sequence"/>
</dbReference>
<feature type="transmembrane region" description="Helical" evidence="20">
    <location>
        <begin position="412"/>
        <end position="439"/>
    </location>
</feature>
<feature type="transmembrane region" description="Helical" evidence="20">
    <location>
        <begin position="756"/>
        <end position="779"/>
    </location>
</feature>
<feature type="region of interest" description="Disordered" evidence="21">
    <location>
        <begin position="473"/>
        <end position="500"/>
    </location>
</feature>
<feature type="domain" description="Sodium ion transport-associated" evidence="23">
    <location>
        <begin position="793"/>
        <end position="992"/>
    </location>
</feature>
<evidence type="ECO:0000256" key="13">
    <source>
        <dbReference type="ARBA" id="ARBA00023180"/>
    </source>
</evidence>
<dbReference type="FunFam" id="1.20.120.350:FF:000002">
    <property type="entry name" value="Sodium channel protein"/>
    <property type="match status" value="1"/>
</dbReference>
<comment type="function">
    <text evidence="18">Pore-forming subunit of a voltage-gated sodium (Nav) channel that directly mediates the depolarizing phase of action potentials in excitable membranes. Navs, also called VGSCs (voltage-gated sodium channels) or VDSCs (voltage-dependent sodium channels), operate by switching between closed and open conformations depending on the voltage difference across the membrane. In the open conformation they allow Na(+) ions to selectively pass through the pore, along their electrochemical gradient. The influx of Na+ ions provokes membrane depolarization, initiating the propagation of electrical signals throughout cells and tissues.</text>
</comment>
<evidence type="ECO:0000256" key="16">
    <source>
        <dbReference type="ARBA" id="ARBA00036239"/>
    </source>
</evidence>
<keyword evidence="14 20" id="KW-0739">Sodium transport</keyword>
<dbReference type="InterPro" id="IPR005821">
    <property type="entry name" value="Ion_trans_dom"/>
</dbReference>
<evidence type="ECO:0000259" key="24">
    <source>
        <dbReference type="Pfam" id="PF24609"/>
    </source>
</evidence>
<feature type="domain" description="Ion transport" evidence="22">
    <location>
        <begin position="997"/>
        <end position="1272"/>
    </location>
</feature>
<evidence type="ECO:0000313" key="26">
    <source>
        <dbReference type="Proteomes" id="UP000314982"/>
    </source>
</evidence>
<feature type="region of interest" description="Disordered" evidence="21">
    <location>
        <begin position="1771"/>
        <end position="1790"/>
    </location>
</feature>
<dbReference type="Gene3D" id="1.20.5.1190">
    <property type="entry name" value="iswi atpase"/>
    <property type="match status" value="1"/>
</dbReference>
<feature type="transmembrane region" description="Helical" evidence="20">
    <location>
        <begin position="1382"/>
        <end position="1402"/>
    </location>
</feature>
<feature type="transmembrane region" description="Helical" evidence="20">
    <location>
        <begin position="1066"/>
        <end position="1089"/>
    </location>
</feature>
<dbReference type="InterPro" id="IPR043203">
    <property type="entry name" value="VGCC_Ca_Na"/>
</dbReference>
<feature type="transmembrane region" description="Helical" evidence="20">
    <location>
        <begin position="621"/>
        <end position="645"/>
    </location>
</feature>
<evidence type="ECO:0000256" key="18">
    <source>
        <dbReference type="ARBA" id="ARBA00055248"/>
    </source>
</evidence>
<evidence type="ECO:0000256" key="10">
    <source>
        <dbReference type="ARBA" id="ARBA00023065"/>
    </source>
</evidence>
<protein>
    <recommendedName>
        <fullName evidence="20">Sodium channel protein</fullName>
    </recommendedName>
</protein>
<keyword evidence="12" id="KW-1015">Disulfide bond</keyword>
<feature type="transmembrane region" description="Helical" evidence="20">
    <location>
        <begin position="549"/>
        <end position="574"/>
    </location>
</feature>
<dbReference type="GO" id="GO:0019228">
    <property type="term" value="P:neuronal action potential"/>
    <property type="evidence" value="ECO:0007669"/>
    <property type="project" value="TreeGrafter"/>
</dbReference>
<comment type="subunit">
    <text evidence="19">Voltage-gated sodium (Nav) channels consist of an ion-conducting alpha subunit which is functional on its own associated with regulatory beta subunits.</text>
</comment>
<name>A0A4W5LVC0_9TELE</name>
<feature type="compositionally biased region" description="Low complexity" evidence="21">
    <location>
        <begin position="1778"/>
        <end position="1790"/>
    </location>
</feature>
<feature type="transmembrane region" description="Helical" evidence="20">
    <location>
        <begin position="254"/>
        <end position="274"/>
    </location>
</feature>
<dbReference type="InterPro" id="IPR027359">
    <property type="entry name" value="Volt_channel_dom_sf"/>
</dbReference>
<keyword evidence="5 20" id="KW-0812">Transmembrane</keyword>
<dbReference type="GO" id="GO:0005248">
    <property type="term" value="F:voltage-gated sodium channel activity"/>
    <property type="evidence" value="ECO:0007669"/>
    <property type="project" value="InterPro"/>
</dbReference>
<keyword evidence="15 20" id="KW-0407">Ion channel</keyword>
<keyword evidence="26" id="KW-1185">Reference proteome</keyword>
<dbReference type="FunFam" id="1.20.120.350:FF:000004">
    <property type="entry name" value="Sodium channel protein"/>
    <property type="match status" value="1"/>
</dbReference>
<evidence type="ECO:0000256" key="3">
    <source>
        <dbReference type="ARBA" id="ARBA00022461"/>
    </source>
</evidence>
<feature type="domain" description="Ion transport" evidence="22">
    <location>
        <begin position="1321"/>
        <end position="1576"/>
    </location>
</feature>
<evidence type="ECO:0000256" key="9">
    <source>
        <dbReference type="ARBA" id="ARBA00023053"/>
    </source>
</evidence>
<dbReference type="CDD" id="cd23767">
    <property type="entry name" value="IQCD"/>
    <property type="match status" value="1"/>
</dbReference>
<dbReference type="GeneTree" id="ENSGT00940000159417"/>
<dbReference type="Ensembl" id="ENSHHUT00000031182.1">
    <property type="protein sequence ID" value="ENSHHUP00000029937.1"/>
    <property type="gene ID" value="ENSHHUG00000018135.1"/>
</dbReference>
<feature type="transmembrane region" description="Helical" evidence="20">
    <location>
        <begin position="1352"/>
        <end position="1370"/>
    </location>
</feature>
<evidence type="ECO:0000256" key="12">
    <source>
        <dbReference type="ARBA" id="ARBA00023157"/>
    </source>
</evidence>
<feature type="domain" description="Ion transport" evidence="22">
    <location>
        <begin position="555"/>
        <end position="784"/>
    </location>
</feature>